<keyword evidence="2" id="KW-0472">Membrane</keyword>
<dbReference type="AlphaFoldDB" id="A0A495A847"/>
<keyword evidence="2" id="KW-1133">Transmembrane helix</keyword>
<gene>
    <name evidence="3" type="ORF">C1C97_000450</name>
</gene>
<dbReference type="Proteomes" id="UP000249516">
    <property type="component" value="Unassembled WGS sequence"/>
</dbReference>
<feature type="transmembrane region" description="Helical" evidence="2">
    <location>
        <begin position="12"/>
        <end position="39"/>
    </location>
</feature>
<reference evidence="3 4" key="1">
    <citation type="submission" date="2018-10" db="EMBL/GenBank/DDBJ databases">
        <title>Kocuria tytouropygialis sp. nov., isolated from the uropygial gland of an American barn owl (Tyto furcata).</title>
        <authorList>
            <person name="Braun M.S."/>
            <person name="Wang E."/>
            <person name="Zimmermann S."/>
            <person name="Wagner H."/>
            <person name="Wink M."/>
        </authorList>
    </citation>
    <scope>NUCLEOTIDE SEQUENCE [LARGE SCALE GENOMIC DNA]</scope>
    <source>
        <strain evidence="3 4">442</strain>
    </source>
</reference>
<feature type="region of interest" description="Disordered" evidence="1">
    <location>
        <begin position="91"/>
        <end position="118"/>
    </location>
</feature>
<dbReference type="EMBL" id="PNJG02000001">
    <property type="protein sequence ID" value="RKQ36191.1"/>
    <property type="molecule type" value="Genomic_DNA"/>
</dbReference>
<comment type="caution">
    <text evidence="3">The sequence shown here is derived from an EMBL/GenBank/DDBJ whole genome shotgun (WGS) entry which is preliminary data.</text>
</comment>
<organism evidence="3 4">
    <name type="scientific">Kocuria tytonis</name>
    <dbReference type="NCBI Taxonomy" id="2054280"/>
    <lineage>
        <taxon>Bacteria</taxon>
        <taxon>Bacillati</taxon>
        <taxon>Actinomycetota</taxon>
        <taxon>Actinomycetes</taxon>
        <taxon>Micrococcales</taxon>
        <taxon>Micrococcaceae</taxon>
        <taxon>Kocuria</taxon>
    </lineage>
</organism>
<evidence type="ECO:0000313" key="4">
    <source>
        <dbReference type="Proteomes" id="UP000249516"/>
    </source>
</evidence>
<sequence>MTIEPTGNKAGRVTLATSLASLVPPLFAVVVVIACYLVGILSAEAAATCVLAVLATAGLTTGAVFTTGKKTPTDQVRTVSEVVTVPQQAPAPEAVAVPEGTGGHRAAAGSTAAETTEAVPDLAPVVTETTVEVP</sequence>
<proteinExistence type="predicted"/>
<evidence type="ECO:0000256" key="1">
    <source>
        <dbReference type="SAM" id="MobiDB-lite"/>
    </source>
</evidence>
<accession>A0A495A847</accession>
<evidence type="ECO:0000256" key="2">
    <source>
        <dbReference type="SAM" id="Phobius"/>
    </source>
</evidence>
<protein>
    <submittedName>
        <fullName evidence="3">Uncharacterized protein</fullName>
    </submittedName>
</protein>
<keyword evidence="4" id="KW-1185">Reference proteome</keyword>
<feature type="transmembrane region" description="Helical" evidence="2">
    <location>
        <begin position="45"/>
        <end position="65"/>
    </location>
</feature>
<keyword evidence="2" id="KW-0812">Transmembrane</keyword>
<evidence type="ECO:0000313" key="3">
    <source>
        <dbReference type="EMBL" id="RKQ36191.1"/>
    </source>
</evidence>
<name>A0A495A847_9MICC</name>